<name>A0AAX3BA87_9SPIR</name>
<keyword evidence="2" id="KW-1185">Reference proteome</keyword>
<dbReference type="AlphaFoldDB" id="A0AAX3BA87"/>
<gene>
    <name evidence="1" type="ORF">KDW03_06540</name>
</gene>
<protein>
    <submittedName>
        <fullName evidence="1">Uncharacterized protein</fullName>
    </submittedName>
</protein>
<dbReference type="Proteomes" id="UP001056539">
    <property type="component" value="Chromosome"/>
</dbReference>
<evidence type="ECO:0000313" key="1">
    <source>
        <dbReference type="EMBL" id="URA09164.1"/>
    </source>
</evidence>
<dbReference type="EMBL" id="CP073355">
    <property type="protein sequence ID" value="URA09164.1"/>
    <property type="molecule type" value="Genomic_DNA"/>
</dbReference>
<dbReference type="RefSeq" id="WP_271434290.1">
    <property type="nucleotide sequence ID" value="NZ_CP073355.1"/>
</dbReference>
<dbReference type="KEGG" id="taqu:KDW03_06540"/>
<reference evidence="1" key="1">
    <citation type="submission" date="2021-04" db="EMBL/GenBank/DDBJ databases">
        <authorList>
            <person name="Postec A."/>
        </authorList>
    </citation>
    <scope>NUCLEOTIDE SEQUENCE</scope>
    <source>
        <strain evidence="1">F1F22</strain>
    </source>
</reference>
<accession>A0AAX3BA87</accession>
<sequence length="216" mass="26335">MLPLKEFLSIFDALVNEFRIINDHFEMNANSTTEDYDGVFDRWRQDIQRRFRQVVIDRRWATNQKLILRNTLFFIVRYGKTYNTEVKYLFTEEFRKEFAEQIRNAIDALIETLFRFQLFVLVFKTEHEKINRGEFEKEFLEWKKTLYKKAEVYAVDFLWVDEIEMVERGDQSENDQKVSNRVDLTLSQRDNVQFFVRYDLDNPPPLIKDIQIEQDI</sequence>
<organism evidence="1 2">
    <name type="scientific">Thermospira aquatica</name>
    <dbReference type="NCBI Taxonomy" id="2828656"/>
    <lineage>
        <taxon>Bacteria</taxon>
        <taxon>Pseudomonadati</taxon>
        <taxon>Spirochaetota</taxon>
        <taxon>Spirochaetia</taxon>
        <taxon>Brevinematales</taxon>
        <taxon>Thermospiraceae</taxon>
        <taxon>Thermospira</taxon>
    </lineage>
</organism>
<evidence type="ECO:0000313" key="2">
    <source>
        <dbReference type="Proteomes" id="UP001056539"/>
    </source>
</evidence>
<reference evidence="1" key="2">
    <citation type="submission" date="2022-06" db="EMBL/GenBank/DDBJ databases">
        <title>Thermospira aquatica gen. nov., sp. nov.</title>
        <authorList>
            <person name="Ben Ali Gam Z."/>
            <person name="Labat M."/>
        </authorList>
    </citation>
    <scope>NUCLEOTIDE SEQUENCE</scope>
    <source>
        <strain evidence="1">F1F22</strain>
    </source>
</reference>
<proteinExistence type="predicted"/>